<dbReference type="Gene3D" id="2.60.40.10">
    <property type="entry name" value="Immunoglobulins"/>
    <property type="match status" value="1"/>
</dbReference>
<evidence type="ECO:0000256" key="1">
    <source>
        <dbReference type="ARBA" id="ARBA00023295"/>
    </source>
</evidence>
<proteinExistence type="predicted"/>
<evidence type="ECO:0000259" key="5">
    <source>
        <dbReference type="PROSITE" id="PS50853"/>
    </source>
</evidence>
<gene>
    <name evidence="6" type="ORF">ACH4OY_15235</name>
</gene>
<dbReference type="PROSITE" id="PS50853">
    <property type="entry name" value="FN3"/>
    <property type="match status" value="1"/>
</dbReference>
<keyword evidence="7" id="KW-1185">Reference proteome</keyword>
<name>A0ABW7SK17_9ACTN</name>
<dbReference type="Proteomes" id="UP001611075">
    <property type="component" value="Unassembled WGS sequence"/>
</dbReference>
<sequence>MAFDQRAYLRDVIMPLRDQPGGLSPTDLARHYAVTPGMSPVQLREHLTAIRRLWNQRSGGVDAGARICAQLFSRDEQLRAEHGADMFEPRWWRERAEEHDRGSRAESERFARDLARSYGALGRITRGQLKEIAGHWPGLDPGQIDEAVRRAGLAVVDPVELPTGSGMERTAYRALVRLQDLLGVPTVVQVVHPDGAPFRLLGPEAVALDAATVRARAQEANRLADATAVRTRKEALGLLERAVSDGVDLRALAVFQVVERLRAGRARGIADGMLVPIATDAGLAQGDAQSVVASLPVDADAEAGPADRIRDLVADGRLLAARQALAVLPADDPHRDELQSQVDALLGEVESLRRAADEAARTEREEEAARLLRSALRIAGDDDGLADRLGALAPPPPRDLSARAVDTGVRLTWTAPPTPAAETRYRVVRADQPPRSSTDGEVVVEGSLTEATDGAPPPARTLYYGVFASVGGDWSRPATVRILVVPPVAAVRVWVRPDEISCAWRAHPAAEGVRVRRTLGRPPVSPQDGEPVTAGHTGLSDDTGDGRTDRYYGIVAVYRDEHGEEVASPLVVARATLHGTAPPHVERLRAHVTAVDAQTATAHLAWLTPSGGTVSVRRSELTPPWVAGTRIRRDEMEGYGEALVSDRLEQGAETLLEVTVPSGRFVYVPFTVDAATGTAVVGEPVLLGVTEPVQQLVARRTGDEVNVAWVWPPSVHLAEVTFTSPHGPPVVRLLTRGQFTESGCRIPVSSGGGRVSVRTVERGPSGETFSVPESVPVDRVPVAVGYHLQRAGGPFSRKRLLSVDVDRPCEGVELLLVASSGLAMPVRPEQGTVVARVTGLCLQPDAPWQMPFTMPSGLARPYWLRCFVIRPTGARVTDPIHEMKVS</sequence>
<dbReference type="InterPro" id="IPR058691">
    <property type="entry name" value="Fn3_SaeA_1st"/>
</dbReference>
<dbReference type="Pfam" id="PF25832">
    <property type="entry name" value="Fn3_SaeA_2nd"/>
    <property type="match status" value="1"/>
</dbReference>
<dbReference type="InterPro" id="IPR013783">
    <property type="entry name" value="Ig-like_fold"/>
</dbReference>
<dbReference type="SUPFAM" id="SSF49265">
    <property type="entry name" value="Fibronectin type III"/>
    <property type="match status" value="1"/>
</dbReference>
<evidence type="ECO:0000313" key="6">
    <source>
        <dbReference type="EMBL" id="MFI0794024.1"/>
    </source>
</evidence>
<protein>
    <recommendedName>
        <fullName evidence="5">Fibronectin type-III domain-containing protein</fullName>
    </recommendedName>
</protein>
<comment type="caution">
    <text evidence="6">The sequence shown here is derived from an EMBL/GenBank/DDBJ whole genome shotgun (WGS) entry which is preliminary data.</text>
</comment>
<evidence type="ECO:0000256" key="3">
    <source>
        <dbReference type="SAM" id="Coils"/>
    </source>
</evidence>
<keyword evidence="3" id="KW-0175">Coiled coil</keyword>
<evidence type="ECO:0000256" key="4">
    <source>
        <dbReference type="SAM" id="MobiDB-lite"/>
    </source>
</evidence>
<keyword evidence="1" id="KW-0378">Hydrolase</keyword>
<organism evidence="6 7">
    <name type="scientific">Micromonospora rubida</name>
    <dbReference type="NCBI Taxonomy" id="2697657"/>
    <lineage>
        <taxon>Bacteria</taxon>
        <taxon>Bacillati</taxon>
        <taxon>Actinomycetota</taxon>
        <taxon>Actinomycetes</taxon>
        <taxon>Micromonosporales</taxon>
        <taxon>Micromonosporaceae</taxon>
        <taxon>Micromonospora</taxon>
    </lineage>
</organism>
<feature type="region of interest" description="Disordered" evidence="4">
    <location>
        <begin position="519"/>
        <end position="545"/>
    </location>
</feature>
<dbReference type="InterPro" id="IPR036116">
    <property type="entry name" value="FN3_sf"/>
</dbReference>
<feature type="coiled-coil region" evidence="3">
    <location>
        <begin position="335"/>
        <end position="372"/>
    </location>
</feature>
<dbReference type="RefSeq" id="WP_396679968.1">
    <property type="nucleotide sequence ID" value="NZ_JBIRPU010000009.1"/>
</dbReference>
<keyword evidence="1" id="KW-0326">Glycosidase</keyword>
<accession>A0ABW7SK17</accession>
<dbReference type="CDD" id="cd00063">
    <property type="entry name" value="FN3"/>
    <property type="match status" value="1"/>
</dbReference>
<reference evidence="6 7" key="1">
    <citation type="submission" date="2024-10" db="EMBL/GenBank/DDBJ databases">
        <title>The Natural Products Discovery Center: Release of the First 8490 Sequenced Strains for Exploring Actinobacteria Biosynthetic Diversity.</title>
        <authorList>
            <person name="Kalkreuter E."/>
            <person name="Kautsar S.A."/>
            <person name="Yang D."/>
            <person name="Bader C.D."/>
            <person name="Teijaro C.N."/>
            <person name="Fluegel L."/>
            <person name="Davis C.M."/>
            <person name="Simpson J.R."/>
            <person name="Lauterbach L."/>
            <person name="Steele A.D."/>
            <person name="Gui C."/>
            <person name="Meng S."/>
            <person name="Li G."/>
            <person name="Viehrig K."/>
            <person name="Ye F."/>
            <person name="Su P."/>
            <person name="Kiefer A.F."/>
            <person name="Nichols A."/>
            <person name="Cepeda A.J."/>
            <person name="Yan W."/>
            <person name="Fan B."/>
            <person name="Jiang Y."/>
            <person name="Adhikari A."/>
            <person name="Zheng C.-J."/>
            <person name="Schuster L."/>
            <person name="Cowan T.M."/>
            <person name="Smanski M.J."/>
            <person name="Chevrette M.G."/>
            <person name="De Carvalho L.P.S."/>
            <person name="Shen B."/>
        </authorList>
    </citation>
    <scope>NUCLEOTIDE SEQUENCE [LARGE SCALE GENOMIC DNA]</scope>
    <source>
        <strain evidence="6 7">NPDC021253</strain>
    </source>
</reference>
<evidence type="ECO:0000256" key="2">
    <source>
        <dbReference type="ARBA" id="ARBA00023326"/>
    </source>
</evidence>
<feature type="domain" description="Fibronectin type-III" evidence="5">
    <location>
        <begin position="396"/>
        <end position="487"/>
    </location>
</feature>
<dbReference type="InterPro" id="IPR003961">
    <property type="entry name" value="FN3_dom"/>
</dbReference>
<dbReference type="EMBL" id="JBIRPU010000009">
    <property type="protein sequence ID" value="MFI0794024.1"/>
    <property type="molecule type" value="Genomic_DNA"/>
</dbReference>
<keyword evidence="2" id="KW-0119">Carbohydrate metabolism</keyword>
<evidence type="ECO:0000313" key="7">
    <source>
        <dbReference type="Proteomes" id="UP001611075"/>
    </source>
</evidence>
<keyword evidence="2" id="KW-0624">Polysaccharide degradation</keyword>